<dbReference type="InParanoid" id="A0A420WCW5"/>
<reference evidence="2 3" key="1">
    <citation type="submission" date="2018-10" db="EMBL/GenBank/DDBJ databases">
        <title>Genomic Encyclopedia of Type Strains, Phase IV (KMG-IV): sequencing the most valuable type-strain genomes for metagenomic binning, comparative biology and taxonomic classification.</title>
        <authorList>
            <person name="Goeker M."/>
        </authorList>
    </citation>
    <scope>NUCLEOTIDE SEQUENCE [LARGE SCALE GENOMIC DNA]</scope>
    <source>
        <strain evidence="2 3">DSM 22008</strain>
    </source>
</reference>
<feature type="signal peptide" evidence="1">
    <location>
        <begin position="1"/>
        <end position="27"/>
    </location>
</feature>
<gene>
    <name evidence="2" type="ORF">DES40_1649</name>
</gene>
<accession>A0A420WCW5</accession>
<evidence type="ECO:0000313" key="2">
    <source>
        <dbReference type="EMBL" id="RKQ68874.1"/>
    </source>
</evidence>
<dbReference type="AlphaFoldDB" id="A0A420WCW5"/>
<dbReference type="EMBL" id="RBII01000002">
    <property type="protein sequence ID" value="RKQ68874.1"/>
    <property type="molecule type" value="Genomic_DNA"/>
</dbReference>
<feature type="chain" id="PRO_5018968554" description="Outer membrane lipoprotein-sorting protein" evidence="1">
    <location>
        <begin position="28"/>
        <end position="276"/>
    </location>
</feature>
<protein>
    <recommendedName>
        <fullName evidence="4">Outer membrane lipoprotein-sorting protein</fullName>
    </recommendedName>
</protein>
<evidence type="ECO:0000313" key="3">
    <source>
        <dbReference type="Proteomes" id="UP000282211"/>
    </source>
</evidence>
<keyword evidence="3" id="KW-1185">Reference proteome</keyword>
<keyword evidence="1" id="KW-0732">Signal</keyword>
<sequence length="276" mass="29723">MRKTLFAPVFGFGIAASLLAVPMTAMAKPDCTEAKGFLNVIKAFHQADADLTNIIQPELSIKLTAVGDNPQPSGIRYIYEAETHDFPLDETGKVLNLENAVNFNKEGKLCKLIDGHLVEETDAPTGQADLSFSFPFKQSSGEHSAEALYEGAKDGSKVMKALAPGGLGFVVPGLKSIVLKPRQDDGETPQISFWKEGAPIEGPKITKVGQAQFFKLKALKQSKADTIKLSGDYQLEAFFKYDEADLEDAEAKRLADLAAKAESADAATQNNQAIGE</sequence>
<organism evidence="2 3">
    <name type="scientific">Litorimonas taeanensis</name>
    <dbReference type="NCBI Taxonomy" id="568099"/>
    <lineage>
        <taxon>Bacteria</taxon>
        <taxon>Pseudomonadati</taxon>
        <taxon>Pseudomonadota</taxon>
        <taxon>Alphaproteobacteria</taxon>
        <taxon>Maricaulales</taxon>
        <taxon>Robiginitomaculaceae</taxon>
    </lineage>
</organism>
<name>A0A420WCW5_9PROT</name>
<evidence type="ECO:0008006" key="4">
    <source>
        <dbReference type="Google" id="ProtNLM"/>
    </source>
</evidence>
<dbReference type="RefSeq" id="WP_121100644.1">
    <property type="nucleotide sequence ID" value="NZ_RBII01000002.1"/>
</dbReference>
<comment type="caution">
    <text evidence="2">The sequence shown here is derived from an EMBL/GenBank/DDBJ whole genome shotgun (WGS) entry which is preliminary data.</text>
</comment>
<dbReference type="Proteomes" id="UP000282211">
    <property type="component" value="Unassembled WGS sequence"/>
</dbReference>
<proteinExistence type="predicted"/>
<evidence type="ECO:0000256" key="1">
    <source>
        <dbReference type="SAM" id="SignalP"/>
    </source>
</evidence>